<evidence type="ECO:0000313" key="2">
    <source>
        <dbReference type="EMBL" id="GEM02362.1"/>
    </source>
</evidence>
<keyword evidence="1" id="KW-0812">Transmembrane</keyword>
<dbReference type="Proteomes" id="UP000321547">
    <property type="component" value="Unassembled WGS sequence"/>
</dbReference>
<dbReference type="Proteomes" id="UP000242243">
    <property type="component" value="Unassembled WGS sequence"/>
</dbReference>
<organism evidence="3 4">
    <name type="scientific">Halolactibacillus halophilus</name>
    <dbReference type="NCBI Taxonomy" id="306540"/>
    <lineage>
        <taxon>Bacteria</taxon>
        <taxon>Bacillati</taxon>
        <taxon>Bacillota</taxon>
        <taxon>Bacilli</taxon>
        <taxon>Bacillales</taxon>
        <taxon>Bacillaceae</taxon>
        <taxon>Halolactibacillus</taxon>
    </lineage>
</organism>
<keyword evidence="1" id="KW-0472">Membrane</keyword>
<accession>A0A1I5RHQ1</accession>
<gene>
    <name evidence="2" type="ORF">HHA03_18940</name>
    <name evidence="3" type="ORF">SAMN05421839_13022</name>
</gene>
<name>A0A1I5RHQ1_9BACI</name>
<dbReference type="EMBL" id="BJWI01000033">
    <property type="protein sequence ID" value="GEM02362.1"/>
    <property type="molecule type" value="Genomic_DNA"/>
</dbReference>
<feature type="transmembrane region" description="Helical" evidence="1">
    <location>
        <begin position="132"/>
        <end position="152"/>
    </location>
</feature>
<evidence type="ECO:0000256" key="1">
    <source>
        <dbReference type="SAM" id="Phobius"/>
    </source>
</evidence>
<evidence type="ECO:0000313" key="5">
    <source>
        <dbReference type="Proteomes" id="UP000321547"/>
    </source>
</evidence>
<dbReference type="AlphaFoldDB" id="A0A1I5RHQ1"/>
<dbReference type="STRING" id="306540.SAMN05421839_13022"/>
<keyword evidence="1" id="KW-1133">Transmembrane helix</keyword>
<sequence length="161" mass="18317">MIKKIYSKLLTPKNISRFAQFWFAGAMYFLIAWGTGIAKTSLLDLVFFLGVGIGLVDSFIVGPILAEFSGEGTRVKYMERTLGQKIVHRLFSVVKSIFIVILIMFTYQLINAVLQMVFTQSAQTPVIMGEPILFGILYMVYARTLAGIYTWYKSKRSVIYR</sequence>
<dbReference type="EMBL" id="FOXC01000030">
    <property type="protein sequence ID" value="SFP58055.1"/>
    <property type="molecule type" value="Genomic_DNA"/>
</dbReference>
<proteinExistence type="predicted"/>
<evidence type="ECO:0000313" key="4">
    <source>
        <dbReference type="Proteomes" id="UP000242243"/>
    </source>
</evidence>
<keyword evidence="5" id="KW-1185">Reference proteome</keyword>
<feature type="transmembrane region" description="Helical" evidence="1">
    <location>
        <begin position="21"/>
        <end position="39"/>
    </location>
</feature>
<dbReference type="RefSeq" id="WP_089832994.1">
    <property type="nucleotide sequence ID" value="NZ_BJWI01000033.1"/>
</dbReference>
<feature type="transmembrane region" description="Helical" evidence="1">
    <location>
        <begin position="45"/>
        <end position="66"/>
    </location>
</feature>
<evidence type="ECO:0000313" key="3">
    <source>
        <dbReference type="EMBL" id="SFP58055.1"/>
    </source>
</evidence>
<feature type="transmembrane region" description="Helical" evidence="1">
    <location>
        <begin position="86"/>
        <end position="110"/>
    </location>
</feature>
<reference evidence="2 5" key="2">
    <citation type="submission" date="2019-07" db="EMBL/GenBank/DDBJ databases">
        <title>Whole genome shotgun sequence of Halolactibacillus halophilus NBRC 100868.</title>
        <authorList>
            <person name="Hosoyama A."/>
            <person name="Uohara A."/>
            <person name="Ohji S."/>
            <person name="Ichikawa N."/>
        </authorList>
    </citation>
    <scope>NUCLEOTIDE SEQUENCE [LARGE SCALE GENOMIC DNA]</scope>
    <source>
        <strain evidence="2 5">NBRC 100868</strain>
    </source>
</reference>
<protein>
    <submittedName>
        <fullName evidence="3">Uncharacterized protein</fullName>
    </submittedName>
</protein>
<reference evidence="3 4" key="1">
    <citation type="submission" date="2016-10" db="EMBL/GenBank/DDBJ databases">
        <authorList>
            <person name="de Groot N.N."/>
        </authorList>
    </citation>
    <scope>NUCLEOTIDE SEQUENCE [LARGE SCALE GENOMIC DNA]</scope>
    <source>
        <strain evidence="3 4">DSM 17073</strain>
    </source>
</reference>